<protein>
    <submittedName>
        <fullName evidence="2">Uncharacterized protein</fullName>
    </submittedName>
</protein>
<feature type="region of interest" description="Disordered" evidence="1">
    <location>
        <begin position="1"/>
        <end position="30"/>
    </location>
</feature>
<proteinExistence type="predicted"/>
<dbReference type="InterPro" id="IPR027443">
    <property type="entry name" value="IPNS-like_sf"/>
</dbReference>
<evidence type="ECO:0000313" key="3">
    <source>
        <dbReference type="Proteomes" id="UP000829685"/>
    </source>
</evidence>
<dbReference type="Gene3D" id="2.60.120.330">
    <property type="entry name" value="B-lactam Antibiotic, Isopenicillin N Synthase, Chain"/>
    <property type="match status" value="1"/>
</dbReference>
<evidence type="ECO:0000256" key="1">
    <source>
        <dbReference type="SAM" id="MobiDB-lite"/>
    </source>
</evidence>
<name>A0A9P9WJP5_9PEZI</name>
<dbReference type="AlphaFoldDB" id="A0A9P9WJP5"/>
<reference evidence="2" key="1">
    <citation type="submission" date="2021-03" db="EMBL/GenBank/DDBJ databases">
        <title>Revisited historic fungal species revealed as producer of novel bioactive compounds through whole genome sequencing and comparative genomics.</title>
        <authorList>
            <person name="Vignolle G.A."/>
            <person name="Hochenegger N."/>
            <person name="Mach R.L."/>
            <person name="Mach-Aigner A.R."/>
            <person name="Javad Rahimi M."/>
            <person name="Salim K.A."/>
            <person name="Chan C.M."/>
            <person name="Lim L.B.L."/>
            <person name="Cai F."/>
            <person name="Druzhinina I.S."/>
            <person name="U'Ren J.M."/>
            <person name="Derntl C."/>
        </authorList>
    </citation>
    <scope>NUCLEOTIDE SEQUENCE</scope>
    <source>
        <strain evidence="2">TUCIM 5799</strain>
    </source>
</reference>
<dbReference type="EMBL" id="JAFIMR010000019">
    <property type="protein sequence ID" value="KAI1866899.1"/>
    <property type="molecule type" value="Genomic_DNA"/>
</dbReference>
<evidence type="ECO:0000313" key="2">
    <source>
        <dbReference type="EMBL" id="KAI1866899.1"/>
    </source>
</evidence>
<keyword evidence="3" id="KW-1185">Reference proteome</keyword>
<comment type="caution">
    <text evidence="2">The sequence shown here is derived from an EMBL/GenBank/DDBJ whole genome shotgun (WGS) entry which is preliminary data.</text>
</comment>
<accession>A0A9P9WJP5</accession>
<gene>
    <name evidence="2" type="ORF">JX265_007475</name>
</gene>
<sequence>MLFQGAPGGLKVEDREHSGKSVPNYSESPTEAGVYVSDSLAQLINDYLRASVHQVVSPIPMQDKASNALLERCFPIPTFVNSVFHSSVEPFEKYVLSESERQYGELKAL</sequence>
<dbReference type="Proteomes" id="UP000829685">
    <property type="component" value="Unassembled WGS sequence"/>
</dbReference>
<organism evidence="2 3">
    <name type="scientific">Neoarthrinium moseri</name>
    <dbReference type="NCBI Taxonomy" id="1658444"/>
    <lineage>
        <taxon>Eukaryota</taxon>
        <taxon>Fungi</taxon>
        <taxon>Dikarya</taxon>
        <taxon>Ascomycota</taxon>
        <taxon>Pezizomycotina</taxon>
        <taxon>Sordariomycetes</taxon>
        <taxon>Xylariomycetidae</taxon>
        <taxon>Amphisphaeriales</taxon>
        <taxon>Apiosporaceae</taxon>
        <taxon>Neoarthrinium</taxon>
    </lineage>
</organism>
<dbReference type="OrthoDB" id="288590at2759"/>